<evidence type="ECO:0000256" key="2">
    <source>
        <dbReference type="SAM" id="MobiDB-lite"/>
    </source>
</evidence>
<evidence type="ECO:0000313" key="5">
    <source>
        <dbReference type="Proteomes" id="UP000321491"/>
    </source>
</evidence>
<dbReference type="Gene3D" id="3.20.20.80">
    <property type="entry name" value="Glycosidases"/>
    <property type="match status" value="1"/>
</dbReference>
<dbReference type="InterPro" id="IPR052177">
    <property type="entry name" value="Divisome_Glycosyl_Hydrolase"/>
</dbReference>
<name>A0A511UTN9_9BACI</name>
<dbReference type="InterPro" id="IPR017853">
    <property type="entry name" value="GH"/>
</dbReference>
<protein>
    <submittedName>
        <fullName evidence="4">UPF0748 protein YngK</fullName>
    </submittedName>
</protein>
<feature type="region of interest" description="Disordered" evidence="2">
    <location>
        <begin position="494"/>
        <end position="517"/>
    </location>
</feature>
<evidence type="ECO:0000259" key="3">
    <source>
        <dbReference type="Pfam" id="PF02638"/>
    </source>
</evidence>
<dbReference type="PANTHER" id="PTHR43405">
    <property type="entry name" value="GLYCOSYL HYDROLASE DIGH"/>
    <property type="match status" value="1"/>
</dbReference>
<dbReference type="EMBL" id="BJXW01000003">
    <property type="protein sequence ID" value="GEN29960.1"/>
    <property type="molecule type" value="Genomic_DNA"/>
</dbReference>
<sequence>MIKRLLIVGVVLLLVLSLSLETPVFAENEEQPKVEMRAAWIATVVNIDMPAGMSEAEFTEWAMDAVGRLAEMHFNTVIFQVKPTSDALYPSELAPWSRYITGKEQGTDPGYDPLQIMLDITHGHGMELHAWINPYRLTMPGQDLDDLASDHIAKKHPDWVVKYGQQYYFNPGIPEVQQYLIETVKELVTNYDIDAVHMDDYFYPYKIAGEEFPDEKTFHKYGQGFSNIEDWRRNNVNELVYEINQAIKEMKSWVQFGISPFGVWRNIADDPTGSDTEAGQTNYDHLYADTRQWIRDGSIDYITPQIYWSRQFMVANYSILLDWWSREVTTYSEVHPVNLYIGMADYKVNDNFDEAWDNPYELPEQILDNRFNDVARGQMHFSMKDVFRNALGYADILQDEIYHTKALTPATPWNGNRVPKKPISVMLEETDDVVKVVINNKKRKDVRKYIVYRFEGNKRGDYENPEHIIGVVYDNDGQAVFIDKDRDPHKRYTYGVTSVSPTGIESKGAKERKTKNK</sequence>
<evidence type="ECO:0000313" key="4">
    <source>
        <dbReference type="EMBL" id="GEN29960.1"/>
    </source>
</evidence>
<evidence type="ECO:0000256" key="1">
    <source>
        <dbReference type="ARBA" id="ARBA00022729"/>
    </source>
</evidence>
<dbReference type="AlphaFoldDB" id="A0A511UTN9"/>
<comment type="caution">
    <text evidence="4">The sequence shown here is derived from an EMBL/GenBank/DDBJ whole genome shotgun (WGS) entry which is preliminary data.</text>
</comment>
<dbReference type="Pfam" id="PF02638">
    <property type="entry name" value="GHL10"/>
    <property type="match status" value="1"/>
</dbReference>
<dbReference type="SUPFAM" id="SSF51445">
    <property type="entry name" value="(Trans)glycosidases"/>
    <property type="match status" value="1"/>
</dbReference>
<dbReference type="PANTHER" id="PTHR43405:SF1">
    <property type="entry name" value="GLYCOSYL HYDROLASE DIGH"/>
    <property type="match status" value="1"/>
</dbReference>
<gene>
    <name evidence="4" type="primary">yngK</name>
    <name evidence="4" type="ORF">CQU01_01980</name>
</gene>
<reference evidence="4 5" key="1">
    <citation type="submission" date="2019-07" db="EMBL/GenBank/DDBJ databases">
        <title>Whole genome shotgun sequence of Cerasibacillus quisquiliarum NBRC 102429.</title>
        <authorList>
            <person name="Hosoyama A."/>
            <person name="Uohara A."/>
            <person name="Ohji S."/>
            <person name="Ichikawa N."/>
        </authorList>
    </citation>
    <scope>NUCLEOTIDE SEQUENCE [LARGE SCALE GENOMIC DNA]</scope>
    <source>
        <strain evidence="4 5">NBRC 102429</strain>
    </source>
</reference>
<accession>A0A511UTN9</accession>
<feature type="domain" description="Glycosyl hydrolase-like 10" evidence="3">
    <location>
        <begin position="35"/>
        <end position="356"/>
    </location>
</feature>
<keyword evidence="5" id="KW-1185">Reference proteome</keyword>
<organism evidence="4 5">
    <name type="scientific">Cerasibacillus quisquiliarum</name>
    <dbReference type="NCBI Taxonomy" id="227865"/>
    <lineage>
        <taxon>Bacteria</taxon>
        <taxon>Bacillati</taxon>
        <taxon>Bacillota</taxon>
        <taxon>Bacilli</taxon>
        <taxon>Bacillales</taxon>
        <taxon>Bacillaceae</taxon>
        <taxon>Cerasibacillus</taxon>
    </lineage>
</organism>
<proteinExistence type="predicted"/>
<keyword evidence="1" id="KW-0732">Signal</keyword>
<dbReference type="InterPro" id="IPR003790">
    <property type="entry name" value="GHL10"/>
</dbReference>
<dbReference type="Proteomes" id="UP000321491">
    <property type="component" value="Unassembled WGS sequence"/>
</dbReference>